<dbReference type="CDD" id="cd01948">
    <property type="entry name" value="EAL"/>
    <property type="match status" value="1"/>
</dbReference>
<dbReference type="Pfam" id="PF13188">
    <property type="entry name" value="PAS_8"/>
    <property type="match status" value="1"/>
</dbReference>
<dbReference type="PROSITE" id="PS50112">
    <property type="entry name" value="PAS"/>
    <property type="match status" value="1"/>
</dbReference>
<dbReference type="SMART" id="SM00091">
    <property type="entry name" value="PAS"/>
    <property type="match status" value="3"/>
</dbReference>
<evidence type="ECO:0000259" key="3">
    <source>
        <dbReference type="PROSITE" id="PS50883"/>
    </source>
</evidence>
<dbReference type="Pfam" id="PF08447">
    <property type="entry name" value="PAS_3"/>
    <property type="match status" value="1"/>
</dbReference>
<sequence>MEWRFCLTRRKRLDLSSALARGEFVPYFQPLVDLRTGELRGCEVLARWVHPTRGIVLPDDFIPYAEESGIIAALSECVLSKAFEACATLNQTFVLSVNISPIQFRDPILSKRLSELSTRHRFPLDRVKVEITESTLLTNLADAQSISTQLKLLGVKLSLDDFGTGYSSLAHLQALPFDEIKIDRSFVSSMCCRRESMKIVAAVIGLGRSLGLTTVAEGIEESAQADMLRCLGCEVGQGWFYGRPVPIEELQAMLALSRPSSHRVGHTKQVPKQRITSFLEALPAARHAQLQAIYDGSPVGLCFVDRELRYVSVNQRHAQMNGAPAEAHLGRTVREMVPEPFYEKVVPYLTRALGGEAIHGVELERRDHIKGVKCATILSTYQPAQDENGEVIGVSVTVVDISDRKAAERALAESEDHFRHMVQLNPQIPYTMDPNGLILDMSPRWAELTGLTFEETCGRGWLRTVHPEDATTLVSKCLAAIKAAVQIDVEFRVLGRDKLWHWMRSRAAPRMDRDGAIIKWYGSVELIDDQKQAQEQLWASQLRLQTIIDTLPVGVVIAEAPSGRIIGRNQKAEAILQQDPLHFEQIGDYSRRVAYHRDGRRLESDDFPLAKAILRGQITDAEHVYYTFGDDVGKWLSLSGAPLKDRDGKIVGAVATIQELNGETSHLI</sequence>
<feature type="domain" description="EAL" evidence="3">
    <location>
        <begin position="8"/>
        <end position="258"/>
    </location>
</feature>
<dbReference type="SMART" id="SM00052">
    <property type="entry name" value="EAL"/>
    <property type="match status" value="1"/>
</dbReference>
<dbReference type="PANTHER" id="PTHR44757">
    <property type="entry name" value="DIGUANYLATE CYCLASE DGCP"/>
    <property type="match status" value="1"/>
</dbReference>
<dbReference type="Gene3D" id="3.20.20.450">
    <property type="entry name" value="EAL domain"/>
    <property type="match status" value="1"/>
</dbReference>
<evidence type="ECO:0000313" key="5">
    <source>
        <dbReference type="Proteomes" id="UP000000343"/>
    </source>
</evidence>
<dbReference type="CDD" id="cd00130">
    <property type="entry name" value="PAS"/>
    <property type="match status" value="2"/>
</dbReference>
<feature type="domain" description="PAC" evidence="2">
    <location>
        <begin position="359"/>
        <end position="413"/>
    </location>
</feature>
<feature type="domain" description="PAC" evidence="2">
    <location>
        <begin position="487"/>
        <end position="539"/>
    </location>
</feature>
<dbReference type="PROSITE" id="PS50883">
    <property type="entry name" value="EAL"/>
    <property type="match status" value="1"/>
</dbReference>
<gene>
    <name evidence="4" type="ordered locus">AciX9_4648</name>
</gene>
<dbReference type="KEGG" id="acm:AciX9_4648"/>
<dbReference type="PANTHER" id="PTHR44757:SF2">
    <property type="entry name" value="BIOFILM ARCHITECTURE MAINTENANCE PROTEIN MBAA"/>
    <property type="match status" value="1"/>
</dbReference>
<evidence type="ECO:0000259" key="2">
    <source>
        <dbReference type="PROSITE" id="PS50113"/>
    </source>
</evidence>
<dbReference type="InterPro" id="IPR001633">
    <property type="entry name" value="EAL_dom"/>
</dbReference>
<evidence type="ECO:0000259" key="1">
    <source>
        <dbReference type="PROSITE" id="PS50112"/>
    </source>
</evidence>
<dbReference type="Pfam" id="PF08448">
    <property type="entry name" value="PAS_4"/>
    <property type="match status" value="1"/>
</dbReference>
<dbReference type="Proteomes" id="UP000000343">
    <property type="component" value="Plasmid pACIX905"/>
</dbReference>
<dbReference type="EMBL" id="CP002485">
    <property type="protein sequence ID" value="ADW71578.1"/>
    <property type="molecule type" value="Genomic_DNA"/>
</dbReference>
<dbReference type="SMART" id="SM00086">
    <property type="entry name" value="PAC"/>
    <property type="match status" value="2"/>
</dbReference>
<dbReference type="AlphaFoldDB" id="E8X7Z4"/>
<dbReference type="InterPro" id="IPR000014">
    <property type="entry name" value="PAS"/>
</dbReference>
<dbReference type="InterPro" id="IPR035965">
    <property type="entry name" value="PAS-like_dom_sf"/>
</dbReference>
<dbReference type="InterPro" id="IPR013656">
    <property type="entry name" value="PAS_4"/>
</dbReference>
<dbReference type="SUPFAM" id="SSF141868">
    <property type="entry name" value="EAL domain-like"/>
    <property type="match status" value="1"/>
</dbReference>
<dbReference type="InterPro" id="IPR000700">
    <property type="entry name" value="PAS-assoc_C"/>
</dbReference>
<dbReference type="InterPro" id="IPR035919">
    <property type="entry name" value="EAL_sf"/>
</dbReference>
<accession>E8X7Z4</accession>
<dbReference type="SUPFAM" id="SSF55785">
    <property type="entry name" value="PYP-like sensor domain (PAS domain)"/>
    <property type="match status" value="3"/>
</dbReference>
<dbReference type="InterPro" id="IPR001610">
    <property type="entry name" value="PAC"/>
</dbReference>
<dbReference type="Gene3D" id="3.30.450.20">
    <property type="entry name" value="PAS domain"/>
    <property type="match status" value="3"/>
</dbReference>
<dbReference type="NCBIfam" id="TIGR00229">
    <property type="entry name" value="sensory_box"/>
    <property type="match status" value="2"/>
</dbReference>
<dbReference type="PROSITE" id="PS50113">
    <property type="entry name" value="PAC"/>
    <property type="match status" value="2"/>
</dbReference>
<dbReference type="InterPro" id="IPR052155">
    <property type="entry name" value="Biofilm_reg_signaling"/>
</dbReference>
<proteinExistence type="predicted"/>
<dbReference type="HOGENOM" id="CLU_024675_0_0_0"/>
<reference evidence="5" key="1">
    <citation type="submission" date="2011-01" db="EMBL/GenBank/DDBJ databases">
        <title>Complete sequence of plasmid5 of Acidobacterium sp. MP5ACTX9.</title>
        <authorList>
            <consortium name="US DOE Joint Genome Institute"/>
            <person name="Lucas S."/>
            <person name="Copeland A."/>
            <person name="Lapidus A."/>
            <person name="Cheng J.-F."/>
            <person name="Goodwin L."/>
            <person name="Pitluck S."/>
            <person name="Teshima H."/>
            <person name="Detter J.C."/>
            <person name="Han C."/>
            <person name="Tapia R."/>
            <person name="Land M."/>
            <person name="Hauser L."/>
            <person name="Kyrpides N."/>
            <person name="Ivanova N."/>
            <person name="Ovchinnikova G."/>
            <person name="Pagani I."/>
            <person name="Rawat S.R."/>
            <person name="Mannisto M."/>
            <person name="Haggblom M.M."/>
            <person name="Woyke T."/>
        </authorList>
    </citation>
    <scope>NUCLEOTIDE SEQUENCE [LARGE SCALE GENOMIC DNA]</scope>
    <source>
        <strain evidence="5">MP5ACTX9</strain>
        <plasmid evidence="5">Plasmid pACIX905</plasmid>
    </source>
</reference>
<dbReference type="Pfam" id="PF00563">
    <property type="entry name" value="EAL"/>
    <property type="match status" value="1"/>
</dbReference>
<keyword evidence="5" id="KW-1185">Reference proteome</keyword>
<organism evidence="5">
    <name type="scientific">Granulicella tundricola (strain ATCC BAA-1859 / DSM 23138 / MP5ACTX9)</name>
    <dbReference type="NCBI Taxonomy" id="1198114"/>
    <lineage>
        <taxon>Bacteria</taxon>
        <taxon>Pseudomonadati</taxon>
        <taxon>Acidobacteriota</taxon>
        <taxon>Terriglobia</taxon>
        <taxon>Terriglobales</taxon>
        <taxon>Acidobacteriaceae</taxon>
        <taxon>Granulicella</taxon>
    </lineage>
</organism>
<dbReference type="InterPro" id="IPR013655">
    <property type="entry name" value="PAS_fold_3"/>
</dbReference>
<evidence type="ECO:0000313" key="4">
    <source>
        <dbReference type="EMBL" id="ADW71578.1"/>
    </source>
</evidence>
<feature type="domain" description="PAS" evidence="1">
    <location>
        <begin position="414"/>
        <end position="488"/>
    </location>
</feature>
<keyword evidence="4" id="KW-0614">Plasmid</keyword>
<protein>
    <submittedName>
        <fullName evidence="4">Diguanylate phosphodiesterase</fullName>
    </submittedName>
</protein>
<geneLocation type="plasmid" evidence="4 5">
    <name>pACIX905</name>
</geneLocation>
<name>E8X7Z4_GRATM</name>